<accession>A0A7S1BS38</accession>
<gene>
    <name evidence="2" type="ORF">CHYS00102_LOCUS23571</name>
</gene>
<proteinExistence type="predicted"/>
<organism evidence="2">
    <name type="scientific">Corethron hystrix</name>
    <dbReference type="NCBI Taxonomy" id="216773"/>
    <lineage>
        <taxon>Eukaryota</taxon>
        <taxon>Sar</taxon>
        <taxon>Stramenopiles</taxon>
        <taxon>Ochrophyta</taxon>
        <taxon>Bacillariophyta</taxon>
        <taxon>Coscinodiscophyceae</taxon>
        <taxon>Corethrophycidae</taxon>
        <taxon>Corethrales</taxon>
        <taxon>Corethraceae</taxon>
        <taxon>Corethron</taxon>
    </lineage>
</organism>
<dbReference type="EMBL" id="HBFR01032436">
    <property type="protein sequence ID" value="CAD8896357.1"/>
    <property type="molecule type" value="Transcribed_RNA"/>
</dbReference>
<reference evidence="2" key="1">
    <citation type="submission" date="2021-01" db="EMBL/GenBank/DDBJ databases">
        <authorList>
            <person name="Corre E."/>
            <person name="Pelletier E."/>
            <person name="Niang G."/>
            <person name="Scheremetjew M."/>
            <person name="Finn R."/>
            <person name="Kale V."/>
            <person name="Holt S."/>
            <person name="Cochrane G."/>
            <person name="Meng A."/>
            <person name="Brown T."/>
            <person name="Cohen L."/>
        </authorList>
    </citation>
    <scope>NUCLEOTIDE SEQUENCE</scope>
    <source>
        <strain evidence="2">308</strain>
    </source>
</reference>
<sequence length="112" mass="13155">MQSRRSSFSPPGTRKHLGKELRKMDEKIGGTYDSVYIKINSWGGKKKTLKIQATYTYFYKYTYFDKGGNSDLVKRYMKKSFKKKKLLNKYIDILETLDGSFSDLKKTKLKLD</sequence>
<feature type="region of interest" description="Disordered" evidence="1">
    <location>
        <begin position="1"/>
        <end position="20"/>
    </location>
</feature>
<feature type="compositionally biased region" description="Polar residues" evidence="1">
    <location>
        <begin position="1"/>
        <end position="10"/>
    </location>
</feature>
<name>A0A7S1BS38_9STRA</name>
<protein>
    <submittedName>
        <fullName evidence="2">Uncharacterized protein</fullName>
    </submittedName>
</protein>
<evidence type="ECO:0000313" key="2">
    <source>
        <dbReference type="EMBL" id="CAD8896357.1"/>
    </source>
</evidence>
<dbReference type="AlphaFoldDB" id="A0A7S1BS38"/>
<evidence type="ECO:0000256" key="1">
    <source>
        <dbReference type="SAM" id="MobiDB-lite"/>
    </source>
</evidence>